<protein>
    <recommendedName>
        <fullName evidence="7">Cell wall-binding protein</fullName>
    </recommendedName>
</protein>
<evidence type="ECO:0000256" key="2">
    <source>
        <dbReference type="SAM" id="MobiDB-lite"/>
    </source>
</evidence>
<dbReference type="RefSeq" id="WP_109056260.1">
    <property type="nucleotide sequence ID" value="NZ_QFFM01000003.1"/>
</dbReference>
<keyword evidence="6" id="KW-1185">Reference proteome</keyword>
<dbReference type="InterPro" id="IPR013378">
    <property type="entry name" value="InlB-like_B-rpt"/>
</dbReference>
<feature type="region of interest" description="Disordered" evidence="2">
    <location>
        <begin position="286"/>
        <end position="306"/>
    </location>
</feature>
<dbReference type="InterPro" id="IPR042229">
    <property type="entry name" value="Listeria/Bacterioides_rpt_sf"/>
</dbReference>
<name>A0A2U2NC17_9BIFI</name>
<comment type="subcellular location">
    <subcellularLocation>
        <location evidence="1">Cell envelope</location>
    </subcellularLocation>
</comment>
<dbReference type="Gene3D" id="2.60.40.4270">
    <property type="entry name" value="Listeria-Bacteroides repeat domain"/>
    <property type="match status" value="9"/>
</dbReference>
<keyword evidence="3" id="KW-0472">Membrane</keyword>
<feature type="compositionally biased region" description="Basic and acidic residues" evidence="2">
    <location>
        <begin position="294"/>
        <end position="306"/>
    </location>
</feature>
<dbReference type="OrthoDB" id="3232769at2"/>
<feature type="compositionally biased region" description="Basic and acidic residues" evidence="2">
    <location>
        <begin position="692"/>
        <end position="707"/>
    </location>
</feature>
<sequence>MVGSFKKMLLSSTAIAMISAAAIVPSAAMATSAGTNITFIGSSDCKGGHGVMCAVSKGPDTLIPGAKFTYPSEMDKVTYSDKGTFTIPDTYKGEKVQSVSIKGYINYGDITAKPGAVLQYWFNRFYYASGLGTEASKYTTYVEISCQSGQSKDVCSGESVYADSVGGDDSAENWSLSNTIAFTQNVTLGGEYASYQHNFYRNYDSSDTTIVGTDSNMDDVIDAPDTPTRDGFVFDGWYTDRTGGIKVGDGDKASSYSGLNPETSFYAHWKEAAKTWKVTFYTTGGSSVPSQTVEDEKTATKPSDPTKEGKTFAGWYTDAKLTEAYDFSTPVTSDLQLYAKWNTAAPTQYTVSFVTYSDSKVDSVKVDAGQKLTKPTDPAQDGYKFVGWYTDDKYSTPYDFDQPVTKNLTLYAKWEEDAAAPMMHAVTFDTNGGETSIPAQNVEEGKTVSKPADPIRKGYKFTGWSTSKTGGTAYDFSSPVTKDLTLYATWSKSDDGGDGGDGGDETPAKTHAVVFETNGGSTIASVKIDDGQKLIAPDDPSKTGFKFAGWYTDKTLTASYDFSQPVTADLTLYAKWESDDSTPDPDKPTIFQVSFETNVGNKIDPISVESGKTLTVPIPERSGYKFAGWYTDTKLTDVFDSKTPISKNMTLYAKWEKQDDSDSGTKPDKPEAIKYTITFDDGSGNVTTQNVEEGKTPTRPKDPSRKDSTFAGWYSDSEFSIPFDFTKPVEGDTTVYAKWIQKPDKSASTHKISFDTNGGSKIDPIEVQEGTPIKKPSDPSRDGFTFGGWYADQSLATPFDFSTTVTSDMILYAKWNSTKHTVTFDPNNGNPVQTIEVENGHLAQMPGTPLRDNYTFAGWYTDKALTQKFDVNTRITGDLHLYAKWTPTPAEAAKLAATGVGIGLGSIGALILLSCGVLAFITRRTALNR</sequence>
<feature type="chain" id="PRO_5015514979" description="Cell wall-binding protein" evidence="4">
    <location>
        <begin position="31"/>
        <end position="929"/>
    </location>
</feature>
<reference evidence="5 6" key="1">
    <citation type="journal article" date="2018" name="Int. J. Syst. Evol. Microbiol.">
        <title>Bifidobacterium callitrichidarum sp. nov. from the faeces of the emperor tamarin (Saguinus imperator).</title>
        <authorList>
            <person name="Modesto M."/>
            <person name="Michelini S."/>
            <person name="Sansosti M.C."/>
            <person name="De Filippo C."/>
            <person name="Cavalieri D."/>
            <person name="Qvirist L."/>
            <person name="Andlid T."/>
            <person name="Spiezio C."/>
            <person name="Sandri C."/>
            <person name="Pascarelli S."/>
            <person name="Sgorbati B."/>
            <person name="Mattarelli P."/>
        </authorList>
    </citation>
    <scope>NUCLEOTIDE SEQUENCE [LARGE SCALE GENOMIC DNA]</scope>
    <source>
        <strain evidence="5 6">TRI 5</strain>
    </source>
</reference>
<accession>A0A2U2NC17</accession>
<dbReference type="Pfam" id="PF09479">
    <property type="entry name" value="Flg_new"/>
    <property type="match status" value="9"/>
</dbReference>
<dbReference type="Proteomes" id="UP000245876">
    <property type="component" value="Unassembled WGS sequence"/>
</dbReference>
<evidence type="ECO:0000256" key="4">
    <source>
        <dbReference type="SAM" id="SignalP"/>
    </source>
</evidence>
<feature type="signal peptide" evidence="4">
    <location>
        <begin position="1"/>
        <end position="30"/>
    </location>
</feature>
<dbReference type="EMBL" id="QFFM01000003">
    <property type="protein sequence ID" value="PWG66691.1"/>
    <property type="molecule type" value="Genomic_DNA"/>
</dbReference>
<keyword evidence="4" id="KW-0732">Signal</keyword>
<dbReference type="AlphaFoldDB" id="A0A2U2NC17"/>
<dbReference type="NCBIfam" id="TIGR02543">
    <property type="entry name" value="List_Bact_rpt"/>
    <property type="match status" value="9"/>
</dbReference>
<evidence type="ECO:0008006" key="7">
    <source>
        <dbReference type="Google" id="ProtNLM"/>
    </source>
</evidence>
<keyword evidence="3" id="KW-0812">Transmembrane</keyword>
<proteinExistence type="predicted"/>
<feature type="transmembrane region" description="Helical" evidence="3">
    <location>
        <begin position="895"/>
        <end position="921"/>
    </location>
</feature>
<organism evidence="5 6">
    <name type="scientific">Bifidobacterium callitrichidarum</name>
    <dbReference type="NCBI Taxonomy" id="2052941"/>
    <lineage>
        <taxon>Bacteria</taxon>
        <taxon>Bacillati</taxon>
        <taxon>Actinomycetota</taxon>
        <taxon>Actinomycetes</taxon>
        <taxon>Bifidobacteriales</taxon>
        <taxon>Bifidobacteriaceae</taxon>
        <taxon>Bifidobacterium</taxon>
    </lineage>
</organism>
<evidence type="ECO:0000256" key="3">
    <source>
        <dbReference type="SAM" id="Phobius"/>
    </source>
</evidence>
<feature type="region of interest" description="Disordered" evidence="2">
    <location>
        <begin position="679"/>
        <end position="707"/>
    </location>
</feature>
<evidence type="ECO:0000313" key="6">
    <source>
        <dbReference type="Proteomes" id="UP000245876"/>
    </source>
</evidence>
<evidence type="ECO:0000256" key="1">
    <source>
        <dbReference type="ARBA" id="ARBA00004196"/>
    </source>
</evidence>
<keyword evidence="3" id="KW-1133">Transmembrane helix</keyword>
<dbReference type="GO" id="GO:0030313">
    <property type="term" value="C:cell envelope"/>
    <property type="evidence" value="ECO:0007669"/>
    <property type="project" value="UniProtKB-SubCell"/>
</dbReference>
<gene>
    <name evidence="5" type="ORF">DF196_01955</name>
</gene>
<comment type="caution">
    <text evidence="5">The sequence shown here is derived from an EMBL/GenBank/DDBJ whole genome shotgun (WGS) entry which is preliminary data.</text>
</comment>
<evidence type="ECO:0000313" key="5">
    <source>
        <dbReference type="EMBL" id="PWG66691.1"/>
    </source>
</evidence>